<accession>A0A1Y2G073</accession>
<gene>
    <name evidence="1" type="ORF">BCR35DRAFT_329165</name>
</gene>
<dbReference type="InParanoid" id="A0A1Y2G073"/>
<dbReference type="Proteomes" id="UP000193467">
    <property type="component" value="Unassembled WGS sequence"/>
</dbReference>
<evidence type="ECO:0000313" key="2">
    <source>
        <dbReference type="Proteomes" id="UP000193467"/>
    </source>
</evidence>
<comment type="caution">
    <text evidence="1">The sequence shown here is derived from an EMBL/GenBank/DDBJ whole genome shotgun (WGS) entry which is preliminary data.</text>
</comment>
<evidence type="ECO:0000313" key="1">
    <source>
        <dbReference type="EMBL" id="ORY89817.1"/>
    </source>
</evidence>
<organism evidence="1 2">
    <name type="scientific">Leucosporidium creatinivorum</name>
    <dbReference type="NCBI Taxonomy" id="106004"/>
    <lineage>
        <taxon>Eukaryota</taxon>
        <taxon>Fungi</taxon>
        <taxon>Dikarya</taxon>
        <taxon>Basidiomycota</taxon>
        <taxon>Pucciniomycotina</taxon>
        <taxon>Microbotryomycetes</taxon>
        <taxon>Leucosporidiales</taxon>
        <taxon>Leucosporidium</taxon>
    </lineage>
</organism>
<name>A0A1Y2G073_9BASI</name>
<sequence>MRVEVDEEALELDESLRGVPFDFIRDKLRQLGPAMLASTEEQVTGAELHAGCTFAPPSKASSAQGPPLAFPPRLMRVEVDEEALELDESLRGVPFDFIRDKLRQLGPAMLASTEEQVTGAELHAGCTFAPPSKASSAQGPPLAFPPRLMRVEVDEEALELDESLRGVPFDFIRDKLRQLGPAMLASTEEQVTGAELHAGCTFAPPSKASSAPIPSQSLLITFEDSSQPLLLPVHGLVWALTSPLLASLANPSSEAPPFPLDLPSSSSFHLFHTWMYLRSTTALLTALSTFTDNEPTPAHASPEDPELVALCSAQEPEALLAKLEMLSGLYRNTVALQVWDDELWTTMKGAWRTLVDGLQVSLKRRRREQTEEPVE</sequence>
<dbReference type="AlphaFoldDB" id="A0A1Y2G073"/>
<dbReference type="OrthoDB" id="2570975at2759"/>
<reference evidence="1 2" key="1">
    <citation type="submission" date="2016-07" db="EMBL/GenBank/DDBJ databases">
        <title>Pervasive Adenine N6-methylation of Active Genes in Fungi.</title>
        <authorList>
            <consortium name="DOE Joint Genome Institute"/>
            <person name="Mondo S.J."/>
            <person name="Dannebaum R.O."/>
            <person name="Kuo R.C."/>
            <person name="Labutti K."/>
            <person name="Haridas S."/>
            <person name="Kuo A."/>
            <person name="Salamov A."/>
            <person name="Ahrendt S.R."/>
            <person name="Lipzen A."/>
            <person name="Sullivan W."/>
            <person name="Andreopoulos W.B."/>
            <person name="Clum A."/>
            <person name="Lindquist E."/>
            <person name="Daum C."/>
            <person name="Ramamoorthy G.K."/>
            <person name="Gryganskyi A."/>
            <person name="Culley D."/>
            <person name="Magnuson J.K."/>
            <person name="James T.Y."/>
            <person name="O'Malley M.A."/>
            <person name="Stajich J.E."/>
            <person name="Spatafora J.W."/>
            <person name="Visel A."/>
            <person name="Grigoriev I.V."/>
        </authorList>
    </citation>
    <scope>NUCLEOTIDE SEQUENCE [LARGE SCALE GENOMIC DNA]</scope>
    <source>
        <strain evidence="1 2">62-1032</strain>
    </source>
</reference>
<keyword evidence="2" id="KW-1185">Reference proteome</keyword>
<protein>
    <submittedName>
        <fullName evidence="1">Uncharacterized protein</fullName>
    </submittedName>
</protein>
<proteinExistence type="predicted"/>
<dbReference type="EMBL" id="MCGR01000005">
    <property type="protein sequence ID" value="ORY89817.1"/>
    <property type="molecule type" value="Genomic_DNA"/>
</dbReference>